<reference evidence="2 3" key="1">
    <citation type="journal article" date="2018" name="Evol. Lett.">
        <title>Horizontal gene cluster transfer increased hallucinogenic mushroom diversity.</title>
        <authorList>
            <person name="Reynolds H.T."/>
            <person name="Vijayakumar V."/>
            <person name="Gluck-Thaler E."/>
            <person name="Korotkin H.B."/>
            <person name="Matheny P.B."/>
            <person name="Slot J.C."/>
        </authorList>
    </citation>
    <scope>NUCLEOTIDE SEQUENCE [LARGE SCALE GENOMIC DNA]</scope>
    <source>
        <strain evidence="2 3">2631</strain>
    </source>
</reference>
<gene>
    <name evidence="2" type="ORF">CVT25_006860</name>
</gene>
<dbReference type="Proteomes" id="UP000283269">
    <property type="component" value="Unassembled WGS sequence"/>
</dbReference>
<protein>
    <submittedName>
        <fullName evidence="2">Uncharacterized protein</fullName>
    </submittedName>
</protein>
<evidence type="ECO:0000313" key="3">
    <source>
        <dbReference type="Proteomes" id="UP000283269"/>
    </source>
</evidence>
<keyword evidence="1" id="KW-1133">Transmembrane helix</keyword>
<evidence type="ECO:0000313" key="2">
    <source>
        <dbReference type="EMBL" id="PPQ74406.1"/>
    </source>
</evidence>
<accession>A0A409W7C3</accession>
<dbReference type="AlphaFoldDB" id="A0A409W7C3"/>
<keyword evidence="1" id="KW-0472">Membrane</keyword>
<sequence length="78" mass="8788">MHEGCTMLYSITIIGSFPLMGYVAVLLGLYEILVEDAQFWSVDNNTDTVLQHSSLAQPRLLIWVSVQASRVQKDIITF</sequence>
<feature type="transmembrane region" description="Helical" evidence="1">
    <location>
        <begin position="6"/>
        <end position="30"/>
    </location>
</feature>
<keyword evidence="1" id="KW-0812">Transmembrane</keyword>
<organism evidence="2 3">
    <name type="scientific">Psilocybe cyanescens</name>
    <dbReference type="NCBI Taxonomy" id="93625"/>
    <lineage>
        <taxon>Eukaryota</taxon>
        <taxon>Fungi</taxon>
        <taxon>Dikarya</taxon>
        <taxon>Basidiomycota</taxon>
        <taxon>Agaricomycotina</taxon>
        <taxon>Agaricomycetes</taxon>
        <taxon>Agaricomycetidae</taxon>
        <taxon>Agaricales</taxon>
        <taxon>Agaricineae</taxon>
        <taxon>Strophariaceae</taxon>
        <taxon>Psilocybe</taxon>
    </lineage>
</organism>
<dbReference type="EMBL" id="NHYD01003699">
    <property type="protein sequence ID" value="PPQ74406.1"/>
    <property type="molecule type" value="Genomic_DNA"/>
</dbReference>
<evidence type="ECO:0000256" key="1">
    <source>
        <dbReference type="SAM" id="Phobius"/>
    </source>
</evidence>
<keyword evidence="3" id="KW-1185">Reference proteome</keyword>
<name>A0A409W7C3_PSICY</name>
<proteinExistence type="predicted"/>
<dbReference type="InParanoid" id="A0A409W7C3"/>
<comment type="caution">
    <text evidence="2">The sequence shown here is derived from an EMBL/GenBank/DDBJ whole genome shotgun (WGS) entry which is preliminary data.</text>
</comment>